<feature type="transmembrane region" description="Helical" evidence="2">
    <location>
        <begin position="234"/>
        <end position="254"/>
    </location>
</feature>
<feature type="region of interest" description="Disordered" evidence="1">
    <location>
        <begin position="555"/>
        <end position="580"/>
    </location>
</feature>
<keyword evidence="2" id="KW-0812">Transmembrane</keyword>
<dbReference type="SUPFAM" id="SSF53850">
    <property type="entry name" value="Periplasmic binding protein-like II"/>
    <property type="match status" value="1"/>
</dbReference>
<keyword evidence="5" id="KW-1185">Reference proteome</keyword>
<dbReference type="GO" id="GO:0015276">
    <property type="term" value="F:ligand-gated monoatomic ion channel activity"/>
    <property type="evidence" value="ECO:0007669"/>
    <property type="project" value="InterPro"/>
</dbReference>
<feature type="compositionally biased region" description="Basic and acidic residues" evidence="1">
    <location>
        <begin position="555"/>
        <end position="569"/>
    </location>
</feature>
<dbReference type="PANTHER" id="PTHR18966">
    <property type="entry name" value="IONOTROPIC GLUTAMATE RECEPTOR"/>
    <property type="match status" value="1"/>
</dbReference>
<protein>
    <recommendedName>
        <fullName evidence="3">Potassium channel domain-containing protein</fullName>
    </recommendedName>
</protein>
<dbReference type="GO" id="GO:0016020">
    <property type="term" value="C:membrane"/>
    <property type="evidence" value="ECO:0007669"/>
    <property type="project" value="UniProtKB-SubCell"/>
</dbReference>
<evidence type="ECO:0000256" key="2">
    <source>
        <dbReference type="SAM" id="Phobius"/>
    </source>
</evidence>
<sequence length="580" mass="66174">KAVVPPTNLFVLCCILLVVIFVDKPFIFCTSMWLFWLSIICCSLNPSFQEIYLPSCEIRYNIRHYFNHTCKEVYELQPVCNRTLQVAYSNFPPYAFEDKDGSIKGFIPGYFKKVFVDTCCLGCGKINYLPQKTHKKKIDDQFIGEEADIVVPVQNYIKGEYYLGMRYANILDLDEIEYIGVLDPPDPGRKKTILFKSLFETWPLVLMCISMSIGAGSLVWVLENRSKTKQFPRTWQGLFEGIWFAFVSMTAVGYGDTIPQCWPARVFSAVWIFIGVTFFGMYLGTITSVMTTNLQTKIEFKTIGQPVGVLSWTNAPHQNVIQEHGIPKPYDTIEELIDAFKMNKIHAIALDKWMSEYYLSDIKKANPKAKIHKHSKPLDSGIGFITHDENIFKMKKFFHEQNVDNMIRLWYDIALQFNLGKSNTTTLTSWEAEQLNAAVKDEEIDVLFTTEHVSFPLCLILMLVLTICCIATNIYLNKRRNESCMTVNNPASNELFEMEEQNRSDANCQALMKSLQKCVKGTSGSQQIKGTQENSNTNTGEGSQRMSVIGNYKAREGAPGKLGRHEYRDSLGNPESFYSV</sequence>
<dbReference type="SUPFAM" id="SSF81324">
    <property type="entry name" value="Voltage-gated potassium channels"/>
    <property type="match status" value="1"/>
</dbReference>
<keyword evidence="2" id="KW-0472">Membrane</keyword>
<evidence type="ECO:0000259" key="3">
    <source>
        <dbReference type="Pfam" id="PF07885"/>
    </source>
</evidence>
<dbReference type="Gene3D" id="1.10.287.70">
    <property type="match status" value="1"/>
</dbReference>
<feature type="region of interest" description="Disordered" evidence="1">
    <location>
        <begin position="525"/>
        <end position="544"/>
    </location>
</feature>
<evidence type="ECO:0000313" key="4">
    <source>
        <dbReference type="EnsemblMetazoa" id="CLYHEMP013954.1"/>
    </source>
</evidence>
<feature type="transmembrane region" description="Helical" evidence="2">
    <location>
        <begin position="453"/>
        <end position="476"/>
    </location>
</feature>
<feature type="transmembrane region" description="Helical" evidence="2">
    <location>
        <begin position="266"/>
        <end position="284"/>
    </location>
</feature>
<proteinExistence type="predicted"/>
<organism evidence="4 5">
    <name type="scientific">Clytia hemisphaerica</name>
    <dbReference type="NCBI Taxonomy" id="252671"/>
    <lineage>
        <taxon>Eukaryota</taxon>
        <taxon>Metazoa</taxon>
        <taxon>Cnidaria</taxon>
        <taxon>Hydrozoa</taxon>
        <taxon>Hydroidolina</taxon>
        <taxon>Leptothecata</taxon>
        <taxon>Obeliida</taxon>
        <taxon>Clytiidae</taxon>
        <taxon>Clytia</taxon>
    </lineage>
</organism>
<evidence type="ECO:0000256" key="1">
    <source>
        <dbReference type="SAM" id="MobiDB-lite"/>
    </source>
</evidence>
<feature type="domain" description="Potassium channel" evidence="3">
    <location>
        <begin position="221"/>
        <end position="291"/>
    </location>
</feature>
<feature type="transmembrane region" description="Helical" evidence="2">
    <location>
        <begin position="199"/>
        <end position="222"/>
    </location>
</feature>
<dbReference type="Proteomes" id="UP000594262">
    <property type="component" value="Unplaced"/>
</dbReference>
<dbReference type="InterPro" id="IPR015683">
    <property type="entry name" value="Ionotropic_Glu_rcpt"/>
</dbReference>
<keyword evidence="2" id="KW-1133">Transmembrane helix</keyword>
<reference evidence="4" key="1">
    <citation type="submission" date="2021-01" db="UniProtKB">
        <authorList>
            <consortium name="EnsemblMetazoa"/>
        </authorList>
    </citation>
    <scope>IDENTIFICATION</scope>
</reference>
<dbReference type="AlphaFoldDB" id="A0A7M5WVY6"/>
<dbReference type="EnsemblMetazoa" id="CLYHEMT013954.1">
    <property type="protein sequence ID" value="CLYHEMP013954.1"/>
    <property type="gene ID" value="CLYHEMG013954"/>
</dbReference>
<accession>A0A7M5WVY6</accession>
<dbReference type="Pfam" id="PF07885">
    <property type="entry name" value="Ion_trans_2"/>
    <property type="match status" value="1"/>
</dbReference>
<dbReference type="OrthoDB" id="5975586at2759"/>
<feature type="transmembrane region" description="Helical" evidence="2">
    <location>
        <begin position="7"/>
        <end position="27"/>
    </location>
</feature>
<evidence type="ECO:0000313" key="5">
    <source>
        <dbReference type="Proteomes" id="UP000594262"/>
    </source>
</evidence>
<dbReference type="InterPro" id="IPR013099">
    <property type="entry name" value="K_chnl_dom"/>
</dbReference>
<name>A0A7M5WVY6_9CNID</name>